<evidence type="ECO:0000313" key="3">
    <source>
        <dbReference type="EMBL" id="VDM72387.1"/>
    </source>
</evidence>
<protein>
    <recommendedName>
        <fullName evidence="2">RRM domain-containing protein</fullName>
    </recommendedName>
</protein>
<dbReference type="PROSITE" id="PS50102">
    <property type="entry name" value="RRM"/>
    <property type="match status" value="1"/>
</dbReference>
<dbReference type="InterPro" id="IPR055204">
    <property type="entry name" value="HNRNPL_RRM"/>
</dbReference>
<gene>
    <name evidence="3" type="ORF">SVUK_LOCUS7385</name>
</gene>
<evidence type="ECO:0000256" key="1">
    <source>
        <dbReference type="PROSITE-ProRule" id="PRU00176"/>
    </source>
</evidence>
<dbReference type="Pfam" id="PF22976">
    <property type="entry name" value="RRM_10"/>
    <property type="match status" value="1"/>
</dbReference>
<dbReference type="AlphaFoldDB" id="A0A3P7J7S0"/>
<dbReference type="InterPro" id="IPR000504">
    <property type="entry name" value="RRM_dom"/>
</dbReference>
<dbReference type="InterPro" id="IPR012677">
    <property type="entry name" value="Nucleotide-bd_a/b_plait_sf"/>
</dbReference>
<dbReference type="GO" id="GO:0003723">
    <property type="term" value="F:RNA binding"/>
    <property type="evidence" value="ECO:0007669"/>
    <property type="project" value="UniProtKB-UniRule"/>
</dbReference>
<name>A0A3P7J7S0_STRVU</name>
<dbReference type="OrthoDB" id="296632at2759"/>
<dbReference type="InterPro" id="IPR035979">
    <property type="entry name" value="RBD_domain_sf"/>
</dbReference>
<dbReference type="CDD" id="cd12425">
    <property type="entry name" value="RRM4_PTBP1_like"/>
    <property type="match status" value="1"/>
</dbReference>
<evidence type="ECO:0000259" key="2">
    <source>
        <dbReference type="PROSITE" id="PS50102"/>
    </source>
</evidence>
<reference evidence="3 4" key="1">
    <citation type="submission" date="2018-11" db="EMBL/GenBank/DDBJ databases">
        <authorList>
            <consortium name="Pathogen Informatics"/>
        </authorList>
    </citation>
    <scope>NUCLEOTIDE SEQUENCE [LARGE SCALE GENOMIC DNA]</scope>
</reference>
<keyword evidence="1" id="KW-0694">RNA-binding</keyword>
<dbReference type="Gene3D" id="3.30.70.330">
    <property type="match status" value="1"/>
</dbReference>
<dbReference type="Proteomes" id="UP000270094">
    <property type="component" value="Unassembled WGS sequence"/>
</dbReference>
<keyword evidence="4" id="KW-1185">Reference proteome</keyword>
<proteinExistence type="predicted"/>
<accession>A0A3P7J7S0</accession>
<dbReference type="SUPFAM" id="SSF54928">
    <property type="entry name" value="RNA-binding domain, RBD"/>
    <property type="match status" value="1"/>
</dbReference>
<dbReference type="SMART" id="SM00360">
    <property type="entry name" value="RRM"/>
    <property type="match status" value="1"/>
</dbReference>
<dbReference type="EMBL" id="UYYB01025145">
    <property type="protein sequence ID" value="VDM72387.1"/>
    <property type="molecule type" value="Genomic_DNA"/>
</dbReference>
<sequence>MNIYPPSCTLHLSNIPPNISEETLTEAFEQNGFQVKAFNKSELYRKDHKMALCQLEDVETAIDALIAMHNHKLAENAHLRVSFSKSGI</sequence>
<organism evidence="3 4">
    <name type="scientific">Strongylus vulgaris</name>
    <name type="common">Blood worm</name>
    <dbReference type="NCBI Taxonomy" id="40348"/>
    <lineage>
        <taxon>Eukaryota</taxon>
        <taxon>Metazoa</taxon>
        <taxon>Ecdysozoa</taxon>
        <taxon>Nematoda</taxon>
        <taxon>Chromadorea</taxon>
        <taxon>Rhabditida</taxon>
        <taxon>Rhabditina</taxon>
        <taxon>Rhabditomorpha</taxon>
        <taxon>Strongyloidea</taxon>
        <taxon>Strongylidae</taxon>
        <taxon>Strongylus</taxon>
    </lineage>
</organism>
<evidence type="ECO:0000313" key="4">
    <source>
        <dbReference type="Proteomes" id="UP000270094"/>
    </source>
</evidence>
<feature type="domain" description="RRM" evidence="2">
    <location>
        <begin position="8"/>
        <end position="86"/>
    </location>
</feature>